<gene>
    <name evidence="3" type="ORF">GCM10012287_02850</name>
</gene>
<dbReference type="Gene3D" id="3.30.2320.10">
    <property type="entry name" value="hypothetical protein PF0899 domain"/>
    <property type="match status" value="1"/>
</dbReference>
<dbReference type="SUPFAM" id="SSF56563">
    <property type="entry name" value="Major capsid protein gp5"/>
    <property type="match status" value="1"/>
</dbReference>
<proteinExistence type="predicted"/>
<comment type="caution">
    <text evidence="3">The sequence shown here is derived from an EMBL/GenBank/DDBJ whole genome shotgun (WGS) entry which is preliminary data.</text>
</comment>
<protein>
    <recommendedName>
        <fullName evidence="2">Phage capsid-like C-terminal domain-containing protein</fullName>
    </recommendedName>
</protein>
<accession>A0ABQ2LRJ7</accession>
<evidence type="ECO:0000256" key="1">
    <source>
        <dbReference type="ARBA" id="ARBA00004328"/>
    </source>
</evidence>
<name>A0ABQ2LRJ7_9ACTN</name>
<evidence type="ECO:0000313" key="4">
    <source>
        <dbReference type="Proteomes" id="UP000631535"/>
    </source>
</evidence>
<feature type="domain" description="Phage capsid-like C-terminal" evidence="2">
    <location>
        <begin position="22"/>
        <end position="273"/>
    </location>
</feature>
<dbReference type="NCBIfam" id="TIGR01554">
    <property type="entry name" value="major_cap_HK97"/>
    <property type="match status" value="1"/>
</dbReference>
<dbReference type="Pfam" id="PF05065">
    <property type="entry name" value="Phage_capsid"/>
    <property type="match status" value="1"/>
</dbReference>
<reference evidence="4" key="1">
    <citation type="journal article" date="2019" name="Int. J. Syst. Evol. Microbiol.">
        <title>The Global Catalogue of Microorganisms (GCM) 10K type strain sequencing project: providing services to taxonomists for standard genome sequencing and annotation.</title>
        <authorList>
            <consortium name="The Broad Institute Genomics Platform"/>
            <consortium name="The Broad Institute Genome Sequencing Center for Infectious Disease"/>
            <person name="Wu L."/>
            <person name="Ma J."/>
        </authorList>
    </citation>
    <scope>NUCLEOTIDE SEQUENCE [LARGE SCALE GENOMIC DNA]</scope>
    <source>
        <strain evidence="4">CGMCC 4.7178</strain>
    </source>
</reference>
<evidence type="ECO:0000313" key="3">
    <source>
        <dbReference type="EMBL" id="GGO42301.1"/>
    </source>
</evidence>
<organism evidence="3 4">
    <name type="scientific">Streptomyces daqingensis</name>
    <dbReference type="NCBI Taxonomy" id="1472640"/>
    <lineage>
        <taxon>Bacteria</taxon>
        <taxon>Bacillati</taxon>
        <taxon>Actinomycetota</taxon>
        <taxon>Actinomycetes</taxon>
        <taxon>Kitasatosporales</taxon>
        <taxon>Streptomycetaceae</taxon>
        <taxon>Streptomyces</taxon>
    </lineage>
</organism>
<keyword evidence="4" id="KW-1185">Reference proteome</keyword>
<sequence length="277" mass="28588">MMNRTGNPGILPEGYGPLVLDPARKASVAMQIATQLSASTSSLHIPRVTEDTTASWTAEAATISDDDLATDEYVVTPSKLAALTYVSNELVADSSPAALQLIGDSMGAAIASKLDAAFFGNTVTNGPSGLESVTGFAAVDAGTAFDSMDAFVDAQVDLESAGARVTAWVTTPAVAKTLLKVKQGDSSNVPLITPDVSVASGRTLLGVPLFVSPYVAADTVYGIDASSTFVVIREGMTLSTSTDERFSSDQTSVRAILRVGFGFPRPSAIAKITLSEA</sequence>
<evidence type="ECO:0000259" key="2">
    <source>
        <dbReference type="Pfam" id="PF05065"/>
    </source>
</evidence>
<dbReference type="InterPro" id="IPR054612">
    <property type="entry name" value="Phage_capsid-like_C"/>
</dbReference>
<dbReference type="Proteomes" id="UP000631535">
    <property type="component" value="Unassembled WGS sequence"/>
</dbReference>
<dbReference type="InterPro" id="IPR024455">
    <property type="entry name" value="Phage_capsid"/>
</dbReference>
<comment type="subcellular location">
    <subcellularLocation>
        <location evidence="1">Virion</location>
    </subcellularLocation>
</comment>
<dbReference type="EMBL" id="BMMP01000001">
    <property type="protein sequence ID" value="GGO42301.1"/>
    <property type="molecule type" value="Genomic_DNA"/>
</dbReference>
<dbReference type="Gene3D" id="3.30.2400.10">
    <property type="entry name" value="Major capsid protein gp5"/>
    <property type="match status" value="1"/>
</dbReference>